<gene>
    <name evidence="4" type="ORF">U0035_02170</name>
</gene>
<evidence type="ECO:0000259" key="2">
    <source>
        <dbReference type="Pfam" id="PF04773"/>
    </source>
</evidence>
<name>A0ABZ0WAE3_9BACT</name>
<dbReference type="PANTHER" id="PTHR30273:SF2">
    <property type="entry name" value="PROTEIN FECR"/>
    <property type="match status" value="1"/>
</dbReference>
<dbReference type="EMBL" id="CP139960">
    <property type="protein sequence ID" value="WQD38950.1"/>
    <property type="molecule type" value="Genomic_DNA"/>
</dbReference>
<protein>
    <submittedName>
        <fullName evidence="4">DUF4974 domain-containing protein</fullName>
    </submittedName>
</protein>
<evidence type="ECO:0000313" key="4">
    <source>
        <dbReference type="EMBL" id="WQD38950.1"/>
    </source>
</evidence>
<dbReference type="Gene3D" id="3.55.50.30">
    <property type="match status" value="1"/>
</dbReference>
<sequence>MNNTCSREEMDEVLMLAEKDPQKLYGALKEHWQGLQPAKNGEILSVAPVFDQAASIEEAAHAQTQQDTGSDVDLRRKKIGRRYRMSIAAIAVITIGIAAYFLNHQSADRAVAQRQVVADVAAPAGTKATVRLANGQTIVLDSLLSGTLAVQEDAKLIKNADGQLVYEAQADPADHTPVYNTLDNPKGSRVVDMTLADGTHVWLNAGSSITFPVAFTGSERRIQLKGEAYLDVSHNMARPFIVQTGDLMIRVLGTGFNVDAYGGTEPVKVTLLKGAVKLSNKNTSSLLKPGQQASVKEQISVSNNVDMDNVLAWKNNKFIFDNSTIQQIMRQLERWYDIEVVYQGVPTTEAFIGSISRDVKLSQILSLLSETNAVHFEQQGKKVIVKR</sequence>
<keyword evidence="5" id="KW-1185">Reference proteome</keyword>
<feature type="domain" description="FecR protein" evidence="2">
    <location>
        <begin position="191"/>
        <end position="277"/>
    </location>
</feature>
<dbReference type="InterPro" id="IPR032508">
    <property type="entry name" value="FecR_C"/>
</dbReference>
<dbReference type="RefSeq" id="WP_162817979.1">
    <property type="nucleotide sequence ID" value="NZ_CP139960.1"/>
</dbReference>
<evidence type="ECO:0000313" key="5">
    <source>
        <dbReference type="Proteomes" id="UP001325680"/>
    </source>
</evidence>
<dbReference type="InterPro" id="IPR006860">
    <property type="entry name" value="FecR"/>
</dbReference>
<reference evidence="4 5" key="1">
    <citation type="submission" date="2023-12" db="EMBL/GenBank/DDBJ databases">
        <title>Genome sequencing and assembly of bacterial species from a model synthetic community.</title>
        <authorList>
            <person name="Hogle S.L."/>
        </authorList>
    </citation>
    <scope>NUCLEOTIDE SEQUENCE [LARGE SCALE GENOMIC DNA]</scope>
    <source>
        <strain evidence="4 5">HAMBI_3031</strain>
    </source>
</reference>
<feature type="domain" description="Protein FecR C-terminal" evidence="3">
    <location>
        <begin position="317"/>
        <end position="385"/>
    </location>
</feature>
<dbReference type="Proteomes" id="UP001325680">
    <property type="component" value="Chromosome"/>
</dbReference>
<keyword evidence="1" id="KW-0472">Membrane</keyword>
<dbReference type="Pfam" id="PF04773">
    <property type="entry name" value="FecR"/>
    <property type="match status" value="1"/>
</dbReference>
<keyword evidence="1" id="KW-1133">Transmembrane helix</keyword>
<accession>A0ABZ0WAE3</accession>
<dbReference type="Pfam" id="PF16344">
    <property type="entry name" value="FecR_C"/>
    <property type="match status" value="1"/>
</dbReference>
<proteinExistence type="predicted"/>
<feature type="transmembrane region" description="Helical" evidence="1">
    <location>
        <begin position="83"/>
        <end position="102"/>
    </location>
</feature>
<dbReference type="Gene3D" id="2.60.120.1440">
    <property type="match status" value="1"/>
</dbReference>
<dbReference type="InterPro" id="IPR012373">
    <property type="entry name" value="Ferrdict_sens_TM"/>
</dbReference>
<evidence type="ECO:0000259" key="3">
    <source>
        <dbReference type="Pfam" id="PF16344"/>
    </source>
</evidence>
<evidence type="ECO:0000256" key="1">
    <source>
        <dbReference type="SAM" id="Phobius"/>
    </source>
</evidence>
<dbReference type="PANTHER" id="PTHR30273">
    <property type="entry name" value="PERIPLASMIC SIGNAL SENSOR AND SIGMA FACTOR ACTIVATOR FECR-RELATED"/>
    <property type="match status" value="1"/>
</dbReference>
<keyword evidence="1" id="KW-0812">Transmembrane</keyword>
<organism evidence="4 5">
    <name type="scientific">Niabella yanshanensis</name>
    <dbReference type="NCBI Taxonomy" id="577386"/>
    <lineage>
        <taxon>Bacteria</taxon>
        <taxon>Pseudomonadati</taxon>
        <taxon>Bacteroidota</taxon>
        <taxon>Chitinophagia</taxon>
        <taxon>Chitinophagales</taxon>
        <taxon>Chitinophagaceae</taxon>
        <taxon>Niabella</taxon>
    </lineage>
</organism>